<name>A0A1B1AL04_9PROT</name>
<proteinExistence type="predicted"/>
<reference evidence="1 2" key="1">
    <citation type="submission" date="2015-11" db="EMBL/GenBank/DDBJ databases">
        <title>Whole-Genome Sequence of Candidatus Oderbacter manganicum from the National Park Lower Oder Valley, Germany.</title>
        <authorList>
            <person name="Braun B."/>
            <person name="Liere K."/>
            <person name="Szewzyk U."/>
        </authorList>
    </citation>
    <scope>NUCLEOTIDE SEQUENCE [LARGE SCALE GENOMIC DNA]</scope>
    <source>
        <strain evidence="1 2">OTSz_A_272</strain>
    </source>
</reference>
<evidence type="ECO:0000313" key="2">
    <source>
        <dbReference type="Proteomes" id="UP000092498"/>
    </source>
</evidence>
<dbReference type="AlphaFoldDB" id="A0A1B1AL04"/>
<dbReference type="Proteomes" id="UP000092498">
    <property type="component" value="Chromosome"/>
</dbReference>
<dbReference type="SUPFAM" id="SSF56784">
    <property type="entry name" value="HAD-like"/>
    <property type="match status" value="1"/>
</dbReference>
<gene>
    <name evidence="1" type="ORF">ATE48_15435</name>
</gene>
<sequence>MADTAHRKPRREPLRAAIVYDFDGTLARGNLQERSFIPDIAGMKHADFWMEVKRLAKLEDADEILVYMHLMLDRARAAGHPVTRKQLQENGADPDFFDGLDHWFDRVDAFADDLGLQLDHYIVSSGIYEMIEGCPLFPRFRQVFASRFLYDAKGEAKWPGVAINYTTKTQFLFRINKGIDNVHDTEAINRWMHNDARELPFERMIFIGDGDTDIPSMKMVTSQGGCAIAVLDPYQWTEPRSLDKVARLIAEDRVSYVAPADYQPKSQLDVIVKGALGRIALRAGLQVNA</sequence>
<evidence type="ECO:0000313" key="1">
    <source>
        <dbReference type="EMBL" id="ANP47211.1"/>
    </source>
</evidence>
<dbReference type="KEGG" id="cbot:ATE48_15435"/>
<dbReference type="EMBL" id="CP013244">
    <property type="protein sequence ID" value="ANP47211.1"/>
    <property type="molecule type" value="Genomic_DNA"/>
</dbReference>
<organism evidence="1 2">
    <name type="scientific">Candidatus Viadribacter manganicus</name>
    <dbReference type="NCBI Taxonomy" id="1759059"/>
    <lineage>
        <taxon>Bacteria</taxon>
        <taxon>Pseudomonadati</taxon>
        <taxon>Pseudomonadota</taxon>
        <taxon>Alphaproteobacteria</taxon>
        <taxon>Hyphomonadales</taxon>
        <taxon>Hyphomonadaceae</taxon>
        <taxon>Candidatus Viadribacter</taxon>
    </lineage>
</organism>
<dbReference type="STRING" id="1759059.ATE48_15435"/>
<dbReference type="Gene3D" id="3.40.50.1000">
    <property type="entry name" value="HAD superfamily/HAD-like"/>
    <property type="match status" value="1"/>
</dbReference>
<protein>
    <submittedName>
        <fullName evidence="1">Phosphoserine phosphatase</fullName>
    </submittedName>
</protein>
<dbReference type="InterPro" id="IPR023214">
    <property type="entry name" value="HAD_sf"/>
</dbReference>
<dbReference type="InterPro" id="IPR036412">
    <property type="entry name" value="HAD-like_sf"/>
</dbReference>
<dbReference type="InParanoid" id="A0A1B1AL04"/>
<accession>A0A1B1AL04</accession>
<dbReference type="OrthoDB" id="9785423at2"/>
<dbReference type="RefSeq" id="WP_066773021.1">
    <property type="nucleotide sequence ID" value="NZ_CP013244.1"/>
</dbReference>
<keyword evidence="2" id="KW-1185">Reference proteome</keyword>
<dbReference type="Pfam" id="PF12710">
    <property type="entry name" value="HAD"/>
    <property type="match status" value="1"/>
</dbReference>